<dbReference type="PANTHER" id="PTHR24241">
    <property type="entry name" value="NEUROPEPTIDE RECEPTOR-RELATED G-PROTEIN COUPLED RECEPTOR"/>
    <property type="match status" value="1"/>
</dbReference>
<dbReference type="Pfam" id="PF00001">
    <property type="entry name" value="7tm_1"/>
    <property type="match status" value="1"/>
</dbReference>
<evidence type="ECO:0000259" key="9">
    <source>
        <dbReference type="PROSITE" id="PS50262"/>
    </source>
</evidence>
<keyword evidence="3 7" id="KW-0812">Transmembrane</keyword>
<evidence type="ECO:0000256" key="4">
    <source>
        <dbReference type="ARBA" id="ARBA00022989"/>
    </source>
</evidence>
<dbReference type="Gene3D" id="1.20.1070.10">
    <property type="entry name" value="Rhodopsin 7-helix transmembrane proteins"/>
    <property type="match status" value="1"/>
</dbReference>
<dbReference type="PANTHER" id="PTHR24241:SF59">
    <property type="entry name" value="ADIPOKINETIC HORMONE RECEPTOR, ISOFORM C"/>
    <property type="match status" value="1"/>
</dbReference>
<accession>A0AAD9JKR5</accession>
<proteinExistence type="inferred from homology"/>
<feature type="transmembrane region" description="Helical" evidence="8">
    <location>
        <begin position="72"/>
        <end position="94"/>
    </location>
</feature>
<dbReference type="Proteomes" id="UP001208570">
    <property type="component" value="Unassembled WGS sequence"/>
</dbReference>
<feature type="transmembrane region" description="Helical" evidence="8">
    <location>
        <begin position="106"/>
        <end position="131"/>
    </location>
</feature>
<organism evidence="10 11">
    <name type="scientific">Paralvinella palmiformis</name>
    <dbReference type="NCBI Taxonomy" id="53620"/>
    <lineage>
        <taxon>Eukaryota</taxon>
        <taxon>Metazoa</taxon>
        <taxon>Spiralia</taxon>
        <taxon>Lophotrochozoa</taxon>
        <taxon>Annelida</taxon>
        <taxon>Polychaeta</taxon>
        <taxon>Sedentaria</taxon>
        <taxon>Canalipalpata</taxon>
        <taxon>Terebellida</taxon>
        <taxon>Terebelliformia</taxon>
        <taxon>Alvinellidae</taxon>
        <taxon>Paralvinella</taxon>
    </lineage>
</organism>
<evidence type="ECO:0000256" key="6">
    <source>
        <dbReference type="ARBA" id="ARBA00023170"/>
    </source>
</evidence>
<comment type="subcellular location">
    <subcellularLocation>
        <location evidence="1">Cell membrane</location>
        <topology evidence="1">Multi-pass membrane protein</topology>
    </subcellularLocation>
</comment>
<name>A0AAD9JKR5_9ANNE</name>
<keyword evidence="7" id="KW-0297">G-protein coupled receptor</keyword>
<keyword evidence="5 8" id="KW-0472">Membrane</keyword>
<evidence type="ECO:0000313" key="10">
    <source>
        <dbReference type="EMBL" id="KAK2154243.1"/>
    </source>
</evidence>
<feature type="transmembrane region" description="Helical" evidence="8">
    <location>
        <begin position="151"/>
        <end position="172"/>
    </location>
</feature>
<evidence type="ECO:0000313" key="11">
    <source>
        <dbReference type="Proteomes" id="UP001208570"/>
    </source>
</evidence>
<dbReference type="GO" id="GO:0042277">
    <property type="term" value="F:peptide binding"/>
    <property type="evidence" value="ECO:0007669"/>
    <property type="project" value="TreeGrafter"/>
</dbReference>
<reference evidence="10" key="1">
    <citation type="journal article" date="2023" name="Mol. Biol. Evol.">
        <title>Third-Generation Sequencing Reveals the Adaptive Role of the Epigenome in Three Deep-Sea Polychaetes.</title>
        <authorList>
            <person name="Perez M."/>
            <person name="Aroh O."/>
            <person name="Sun Y."/>
            <person name="Lan Y."/>
            <person name="Juniper S.K."/>
            <person name="Young C.R."/>
            <person name="Angers B."/>
            <person name="Qian P.Y."/>
        </authorList>
    </citation>
    <scope>NUCLEOTIDE SEQUENCE</scope>
    <source>
        <strain evidence="10">P08H-3</strain>
    </source>
</reference>
<keyword evidence="11" id="KW-1185">Reference proteome</keyword>
<sequence length="281" mass="31550">MATYVGLPSHEYNASALETFVYLAPEATIGDDREGQLPDRPLSWTVATLISNGHFDNFTMPPGPPSFNDISIIRTVVLGLMFVFSFLGNTATLVQVYRRRKSTINLLILHLATADLVVTFFCNVTDAVWASTIQWYAGTVMCKLLKFLQVFGLYLSTYIIVIISLDRCYAILDPMSRNKAPKRVRTMIIVAWLCSILFALPQDPDRMACLIPIIRPQSRGCLLRCSEYGFYCTAMDQAPVRSRTQLRSNENDRRDGPIFVKESGGQCLHTWPPGGLLHNLC</sequence>
<feature type="domain" description="G-protein coupled receptors family 1 profile" evidence="9">
    <location>
        <begin position="79"/>
        <end position="201"/>
    </location>
</feature>
<evidence type="ECO:0000256" key="7">
    <source>
        <dbReference type="RuleBase" id="RU000688"/>
    </source>
</evidence>
<evidence type="ECO:0000256" key="8">
    <source>
        <dbReference type="SAM" id="Phobius"/>
    </source>
</evidence>
<dbReference type="InterPro" id="IPR000276">
    <property type="entry name" value="GPCR_Rhodpsn"/>
</dbReference>
<protein>
    <recommendedName>
        <fullName evidence="9">G-protein coupled receptors family 1 profile domain-containing protein</fullName>
    </recommendedName>
</protein>
<dbReference type="EMBL" id="JAODUP010000273">
    <property type="protein sequence ID" value="KAK2154243.1"/>
    <property type="molecule type" value="Genomic_DNA"/>
</dbReference>
<dbReference type="SUPFAM" id="SSF81321">
    <property type="entry name" value="Family A G protein-coupled receptor-like"/>
    <property type="match status" value="1"/>
</dbReference>
<evidence type="ECO:0000256" key="5">
    <source>
        <dbReference type="ARBA" id="ARBA00023136"/>
    </source>
</evidence>
<evidence type="ECO:0000256" key="3">
    <source>
        <dbReference type="ARBA" id="ARBA00022692"/>
    </source>
</evidence>
<dbReference type="PROSITE" id="PS00237">
    <property type="entry name" value="G_PROTEIN_RECEP_F1_1"/>
    <property type="match status" value="1"/>
</dbReference>
<dbReference type="GO" id="GO:0005886">
    <property type="term" value="C:plasma membrane"/>
    <property type="evidence" value="ECO:0007669"/>
    <property type="project" value="UniProtKB-SubCell"/>
</dbReference>
<evidence type="ECO:0000256" key="2">
    <source>
        <dbReference type="ARBA" id="ARBA00022475"/>
    </source>
</evidence>
<keyword evidence="2" id="KW-1003">Cell membrane</keyword>
<dbReference type="PROSITE" id="PS50262">
    <property type="entry name" value="G_PROTEIN_RECEP_F1_2"/>
    <property type="match status" value="1"/>
</dbReference>
<keyword evidence="7" id="KW-0807">Transducer</keyword>
<dbReference type="PRINTS" id="PR00237">
    <property type="entry name" value="GPCRRHODOPSN"/>
</dbReference>
<dbReference type="GO" id="GO:0004930">
    <property type="term" value="F:G protein-coupled receptor activity"/>
    <property type="evidence" value="ECO:0007669"/>
    <property type="project" value="UniProtKB-KW"/>
</dbReference>
<comment type="similarity">
    <text evidence="7">Belongs to the G-protein coupled receptor 1 family.</text>
</comment>
<evidence type="ECO:0000256" key="1">
    <source>
        <dbReference type="ARBA" id="ARBA00004651"/>
    </source>
</evidence>
<keyword evidence="4 8" id="KW-1133">Transmembrane helix</keyword>
<dbReference type="AlphaFoldDB" id="A0AAD9JKR5"/>
<dbReference type="InterPro" id="IPR017452">
    <property type="entry name" value="GPCR_Rhodpsn_7TM"/>
</dbReference>
<gene>
    <name evidence="10" type="ORF">LSH36_273g01023</name>
</gene>
<dbReference type="GO" id="GO:0032870">
    <property type="term" value="P:cellular response to hormone stimulus"/>
    <property type="evidence" value="ECO:0007669"/>
    <property type="project" value="TreeGrafter"/>
</dbReference>
<feature type="transmembrane region" description="Helical" evidence="8">
    <location>
        <begin position="184"/>
        <end position="201"/>
    </location>
</feature>
<keyword evidence="6 7" id="KW-0675">Receptor</keyword>
<comment type="caution">
    <text evidence="10">The sequence shown here is derived from an EMBL/GenBank/DDBJ whole genome shotgun (WGS) entry which is preliminary data.</text>
</comment>